<evidence type="ECO:0000313" key="6">
    <source>
        <dbReference type="Proteomes" id="UP000005220"/>
    </source>
</evidence>
<dbReference type="KEGG" id="kaf:KAFR_0A08660"/>
<evidence type="ECO:0000313" key="5">
    <source>
        <dbReference type="EMBL" id="CCF56300.1"/>
    </source>
</evidence>
<keyword evidence="2 3" id="KW-0802">TPR repeat</keyword>
<dbReference type="eggNOG" id="KOG2002">
    <property type="taxonomic scope" value="Eukaryota"/>
</dbReference>
<feature type="region of interest" description="Disordered" evidence="4">
    <location>
        <begin position="978"/>
        <end position="1095"/>
    </location>
</feature>
<keyword evidence="1" id="KW-0677">Repeat</keyword>
<dbReference type="GO" id="GO:0016593">
    <property type="term" value="C:Cdc73/Paf1 complex"/>
    <property type="evidence" value="ECO:0007669"/>
    <property type="project" value="EnsemblFungi"/>
</dbReference>
<dbReference type="InterPro" id="IPR019734">
    <property type="entry name" value="TPR_rpt"/>
</dbReference>
<dbReference type="Gene3D" id="1.25.40.10">
    <property type="entry name" value="Tetratricopeptide repeat domain"/>
    <property type="match status" value="4"/>
</dbReference>
<dbReference type="SUPFAM" id="SSF48452">
    <property type="entry name" value="TPR-like"/>
    <property type="match status" value="4"/>
</dbReference>
<dbReference type="FunCoup" id="H2APK0">
    <property type="interactions" value="1073"/>
</dbReference>
<dbReference type="GO" id="GO:0031126">
    <property type="term" value="P:sno(s)RNA 3'-end processing"/>
    <property type="evidence" value="ECO:0007669"/>
    <property type="project" value="EnsemblFungi"/>
</dbReference>
<dbReference type="InterPro" id="IPR011990">
    <property type="entry name" value="TPR-like_helical_dom_sf"/>
</dbReference>
<dbReference type="GO" id="GO:0006353">
    <property type="term" value="P:DNA-templated transcription termination"/>
    <property type="evidence" value="ECO:0007669"/>
    <property type="project" value="EnsemblFungi"/>
</dbReference>
<dbReference type="AlphaFoldDB" id="H2APK0"/>
<dbReference type="GO" id="GO:0060260">
    <property type="term" value="P:regulation of transcription initiation by RNA polymerase II"/>
    <property type="evidence" value="ECO:0007669"/>
    <property type="project" value="EnsemblFungi"/>
</dbReference>
<dbReference type="GO" id="GO:1990269">
    <property type="term" value="F:RNA polymerase II C-terminal domain phosphoserine binding"/>
    <property type="evidence" value="ECO:0007669"/>
    <property type="project" value="EnsemblFungi"/>
</dbReference>
<dbReference type="Proteomes" id="UP000005220">
    <property type="component" value="Chromosome 1"/>
</dbReference>
<dbReference type="PANTHER" id="PTHR14027:SF2">
    <property type="entry name" value="RNA POLYMERASE-ASSOCIATED PROTEIN CTR9 HOMOLOG"/>
    <property type="match status" value="1"/>
</dbReference>
<feature type="compositionally biased region" description="Basic and acidic residues" evidence="4">
    <location>
        <begin position="999"/>
        <end position="1018"/>
    </location>
</feature>
<dbReference type="GeneID" id="13886384"/>
<dbReference type="GO" id="GO:0045142">
    <property type="term" value="F:triplex DNA binding"/>
    <property type="evidence" value="ECO:0007669"/>
    <property type="project" value="EnsemblFungi"/>
</dbReference>
<dbReference type="GO" id="GO:0000082">
    <property type="term" value="P:G1/S transition of mitotic cell cycle"/>
    <property type="evidence" value="ECO:0007669"/>
    <property type="project" value="EnsemblFungi"/>
</dbReference>
<dbReference type="GO" id="GO:2001209">
    <property type="term" value="P:positive regulation of transcription elongation by RNA polymerase I"/>
    <property type="evidence" value="ECO:0007669"/>
    <property type="project" value="EnsemblFungi"/>
</dbReference>
<accession>H2APK0</accession>
<evidence type="ECO:0000256" key="4">
    <source>
        <dbReference type="SAM" id="MobiDB-lite"/>
    </source>
</evidence>
<feature type="repeat" description="TPR" evidence="3">
    <location>
        <begin position="344"/>
        <end position="377"/>
    </location>
</feature>
<dbReference type="GO" id="GO:0031124">
    <property type="term" value="P:mRNA 3'-end processing"/>
    <property type="evidence" value="ECO:0007669"/>
    <property type="project" value="EnsemblFungi"/>
</dbReference>
<feature type="compositionally biased region" description="Acidic residues" evidence="4">
    <location>
        <begin position="1060"/>
        <end position="1095"/>
    </location>
</feature>
<feature type="repeat" description="TPR" evidence="3">
    <location>
        <begin position="518"/>
        <end position="551"/>
    </location>
</feature>
<dbReference type="HOGENOM" id="CLU_003008_0_1_1"/>
<dbReference type="GO" id="GO:0090262">
    <property type="term" value="P:regulation of transcription-coupled nucleotide-excision repair"/>
    <property type="evidence" value="ECO:0007669"/>
    <property type="project" value="EnsemblFungi"/>
</dbReference>
<evidence type="ECO:0000256" key="2">
    <source>
        <dbReference type="ARBA" id="ARBA00022803"/>
    </source>
</evidence>
<dbReference type="InParanoid" id="H2APK0"/>
<dbReference type="GO" id="GO:0000791">
    <property type="term" value="C:euchromatin"/>
    <property type="evidence" value="ECO:0007669"/>
    <property type="project" value="EnsemblFungi"/>
</dbReference>
<dbReference type="OrthoDB" id="343875at2759"/>
<dbReference type="InterPro" id="IPR031101">
    <property type="entry name" value="Ctr9"/>
</dbReference>
<dbReference type="GO" id="GO:0006362">
    <property type="term" value="P:transcription elongation by RNA polymerase I"/>
    <property type="evidence" value="ECO:0007669"/>
    <property type="project" value="EnsemblFungi"/>
</dbReference>
<dbReference type="RefSeq" id="XP_003955435.1">
    <property type="nucleotide sequence ID" value="XM_003955386.1"/>
</dbReference>
<feature type="repeat" description="TPR" evidence="3">
    <location>
        <begin position="221"/>
        <end position="254"/>
    </location>
</feature>
<gene>
    <name evidence="5" type="primary">KAFR0A08660</name>
    <name evidence="5" type="ORF">KAFR_0A08660</name>
</gene>
<dbReference type="GO" id="GO:0003712">
    <property type="term" value="F:transcription coregulator activity"/>
    <property type="evidence" value="ECO:0007669"/>
    <property type="project" value="EnsemblFungi"/>
</dbReference>
<dbReference type="GO" id="GO:0061629">
    <property type="term" value="F:RNA polymerase II-specific DNA-binding transcription factor binding"/>
    <property type="evidence" value="ECO:0007669"/>
    <property type="project" value="EnsemblFungi"/>
</dbReference>
<proteinExistence type="predicted"/>
<name>H2APK0_KAZAF</name>
<dbReference type="GO" id="GO:0001015">
    <property type="term" value="P:snoRNA transcription by RNA polymerase II"/>
    <property type="evidence" value="ECO:0007669"/>
    <property type="project" value="EnsemblFungi"/>
</dbReference>
<dbReference type="PROSITE" id="PS50005">
    <property type="entry name" value="TPR"/>
    <property type="match status" value="3"/>
</dbReference>
<evidence type="ECO:0000256" key="3">
    <source>
        <dbReference type="PROSITE-ProRule" id="PRU00339"/>
    </source>
</evidence>
<protein>
    <submittedName>
        <fullName evidence="5">Uncharacterized protein</fullName>
    </submittedName>
</protein>
<reference evidence="5 6" key="1">
    <citation type="journal article" date="2011" name="Proc. Natl. Acad. Sci. U.S.A.">
        <title>Evolutionary erosion of yeast sex chromosomes by mating-type switching accidents.</title>
        <authorList>
            <person name="Gordon J.L."/>
            <person name="Armisen D."/>
            <person name="Proux-Wera E."/>
            <person name="Oheigeartaigh S.S."/>
            <person name="Byrne K.P."/>
            <person name="Wolfe K.H."/>
        </authorList>
    </citation>
    <scope>NUCLEOTIDE SEQUENCE [LARGE SCALE GENOMIC DNA]</scope>
    <source>
        <strain evidence="6">ATCC 22294 / BCRC 22015 / CBS 2517 / CECT 1963 / NBRC 1671 / NRRL Y-8276</strain>
    </source>
</reference>
<keyword evidence="6" id="KW-1185">Reference proteome</keyword>
<dbReference type="GO" id="GO:1901525">
    <property type="term" value="P:negative regulation of mitophagy"/>
    <property type="evidence" value="ECO:0007669"/>
    <property type="project" value="EnsemblFungi"/>
</dbReference>
<sequence length="1095" mass="126198">MEDPNTATESAYPSMEWPTSLDIPLKASEELVSIDLETDLPDSPSDLRTLLVEENSDKEHWLSIAIAYCNQNKVIEGIQLITMALEVFSQSSQASLHTFLTWAYLKLAKQNEVSNPKLRQENLSNAENHLKEAITLDPTWVGNMLATVELYYQKGHYDKALETSDLFMKSIQAEDRRTGKQSKLNCLFLLMRAKLLYQKKNYTASLKLFQELLVSNPVLRPDSRIGIGLCFWHLKDYNMAIKSWERSLEINNKNNVASILVILGNYHKSLTNSENDEQFKENFTKTLTDLNSLFVDGSHNKENPALLTLLQSYYYFKADYQKVVDIFNTKIGPKKSSTIDSILSESTFWTGRAYYALNDYRRAFSFFQESLKKNEDNLLARFGVGQSQIKTNLVEESILTFENLYKTNENIQELNYVLGLLYSAKCLNHDNATSSSIPNDTDNYISGKEQQKLINKSIQYLEKYIKLTKAKKNQLVVPRAYLVISQLYELQNNYKQSLEYLTDAMSEITFVNEKNVSLEVLNNLACFYFINNDFEKANEYFKKAQERGSNDESLKITLDFNIARTMESIGDINKSRSIYEDISTKHPHYLSAKIRDLYTKFVNDNIDIEDDMLKLQNENKGNLECRAFYSWYLKNQADKDASKETDHNKDTLVKYDSHDLYALISLANLYCTIAKDAKKHPNPKEQEKSKHSYLKAIQLYQKVLQVDPLNVFAAQGIAIVFAESKRLGAALEIFRKVRDSINNFDVHINCGNSLLEMHDYPKAIETYEFVLNKFNNTRDKKAYLLNLLGKAWYSRGMKDKSIGFLQTSLKITKEAIVEETSEENMRKNTKFLNTLKFNIVLLEFQIAEMFRRSHVKDRTVAALKNSINGLDESIKILNEIKDSKDFTIISTEELEQRIQLGETTMKTALERCLTEQKEYETTQNEKLAQALKLKKENEEKERQRIAKEEEEKRLKLEKQKEEYNRLQDEAQKLIQERESAIVNEDEVSDDKEFEGGGDGAKKSDKINKRATNKEAGGEKKKRRKTKKTVGEGRDNEDDDEEEEVKVKSGRGRKSALSSEFIEDSDDELGIESNASDEEEEAKVSDENNDDDDGLF</sequence>
<organism evidence="5 6">
    <name type="scientific">Kazachstania africana (strain ATCC 22294 / BCRC 22015 / CBS 2517 / CECT 1963 / NBRC 1671 / NRRL Y-8276)</name>
    <name type="common">Yeast</name>
    <name type="synonym">Kluyveromyces africanus</name>
    <dbReference type="NCBI Taxonomy" id="1071382"/>
    <lineage>
        <taxon>Eukaryota</taxon>
        <taxon>Fungi</taxon>
        <taxon>Dikarya</taxon>
        <taxon>Ascomycota</taxon>
        <taxon>Saccharomycotina</taxon>
        <taxon>Saccharomycetes</taxon>
        <taxon>Saccharomycetales</taxon>
        <taxon>Saccharomycetaceae</taxon>
        <taxon>Kazachstania</taxon>
    </lineage>
</organism>
<evidence type="ECO:0000256" key="1">
    <source>
        <dbReference type="ARBA" id="ARBA00022737"/>
    </source>
</evidence>
<feature type="compositionally biased region" description="Acidic residues" evidence="4">
    <location>
        <begin position="1034"/>
        <end position="1043"/>
    </location>
</feature>
<dbReference type="STRING" id="1071382.H2APK0"/>
<dbReference type="EMBL" id="HE650821">
    <property type="protein sequence ID" value="CCF56300.1"/>
    <property type="molecule type" value="Genomic_DNA"/>
</dbReference>
<dbReference type="Pfam" id="PF13432">
    <property type="entry name" value="TPR_16"/>
    <property type="match status" value="1"/>
</dbReference>
<feature type="compositionally biased region" description="Acidic residues" evidence="4">
    <location>
        <begin position="983"/>
        <end position="992"/>
    </location>
</feature>
<dbReference type="Pfam" id="PF13181">
    <property type="entry name" value="TPR_8"/>
    <property type="match status" value="1"/>
</dbReference>
<dbReference type="PANTHER" id="PTHR14027">
    <property type="entry name" value="RNA POLYMERASE-ASSOCIATED PROTEIN CTR9"/>
    <property type="match status" value="1"/>
</dbReference>
<dbReference type="SMART" id="SM00028">
    <property type="entry name" value="TPR"/>
    <property type="match status" value="9"/>
</dbReference>
<dbReference type="GO" id="GO:0006368">
    <property type="term" value="P:transcription elongation by RNA polymerase II"/>
    <property type="evidence" value="ECO:0007669"/>
    <property type="project" value="EnsemblFungi"/>
</dbReference>